<protein>
    <submittedName>
        <fullName evidence="2">Uncharacterized protein</fullName>
    </submittedName>
</protein>
<evidence type="ECO:0000256" key="1">
    <source>
        <dbReference type="SAM" id="MobiDB-lite"/>
    </source>
</evidence>
<feature type="region of interest" description="Disordered" evidence="1">
    <location>
        <begin position="58"/>
        <end position="78"/>
    </location>
</feature>
<accession>A0A7S3SR23</accession>
<gene>
    <name evidence="2" type="ORF">EHUX00137_LOCUS24764</name>
</gene>
<proteinExistence type="predicted"/>
<sequence length="280" mass="30347">MQRENYTCARGNHKHTKRHLRMHLRHPDTLHTHCAHLLSRGSSLALLGPALLPLGPGRRVERGGRGRGTASHGRGRVEGGGRHVRVVLHLPPPRDAQQHVDAVAVPIGDVDVAARHVDARQPPHLPEAQLEHVQQLSLLAEDLDAPAGVLGDIHVITERRDSDGIIKLAGRAARAANAAHKLAGRGEHLHAVVAAVGDEQEGRALSGGLRCEALRKRQLSLCRAPLAKAKLVLECRAVDVSQTRHERAVCVSWLWVRCASAEGERDAQRSGPSRAVRRGP</sequence>
<reference evidence="2" key="1">
    <citation type="submission" date="2021-01" db="EMBL/GenBank/DDBJ databases">
        <authorList>
            <person name="Corre E."/>
            <person name="Pelletier E."/>
            <person name="Niang G."/>
            <person name="Scheremetjew M."/>
            <person name="Finn R."/>
            <person name="Kale V."/>
            <person name="Holt S."/>
            <person name="Cochrane G."/>
            <person name="Meng A."/>
            <person name="Brown T."/>
            <person name="Cohen L."/>
        </authorList>
    </citation>
    <scope>NUCLEOTIDE SEQUENCE</scope>
    <source>
        <strain evidence="2">379</strain>
    </source>
</reference>
<dbReference type="AlphaFoldDB" id="A0A7S3SR23"/>
<name>A0A7S3SR23_EMIHU</name>
<dbReference type="EMBL" id="HBIR01031911">
    <property type="protein sequence ID" value="CAE0561417.1"/>
    <property type="molecule type" value="Transcribed_RNA"/>
</dbReference>
<evidence type="ECO:0000313" key="2">
    <source>
        <dbReference type="EMBL" id="CAE0561417.1"/>
    </source>
</evidence>
<organism evidence="2">
    <name type="scientific">Emiliania huxleyi</name>
    <name type="common">Coccolithophore</name>
    <name type="synonym">Pontosphaera huxleyi</name>
    <dbReference type="NCBI Taxonomy" id="2903"/>
    <lineage>
        <taxon>Eukaryota</taxon>
        <taxon>Haptista</taxon>
        <taxon>Haptophyta</taxon>
        <taxon>Prymnesiophyceae</taxon>
        <taxon>Isochrysidales</taxon>
        <taxon>Noelaerhabdaceae</taxon>
        <taxon>Emiliania</taxon>
    </lineage>
</organism>